<dbReference type="PANTHER" id="PTHR43884:SF20">
    <property type="entry name" value="ACYL-COA DEHYDROGENASE FADE28"/>
    <property type="match status" value="1"/>
</dbReference>
<dbReference type="SUPFAM" id="SSF56645">
    <property type="entry name" value="Acyl-CoA dehydrogenase NM domain-like"/>
    <property type="match status" value="1"/>
</dbReference>
<evidence type="ECO:0000256" key="2">
    <source>
        <dbReference type="ARBA" id="ARBA00009347"/>
    </source>
</evidence>
<proteinExistence type="inferred from homology"/>
<dbReference type="GO" id="GO:0050660">
    <property type="term" value="F:flavin adenine dinucleotide binding"/>
    <property type="evidence" value="ECO:0007669"/>
    <property type="project" value="InterPro"/>
</dbReference>
<dbReference type="Pfam" id="PF02771">
    <property type="entry name" value="Acyl-CoA_dh_N"/>
    <property type="match status" value="1"/>
</dbReference>
<reference evidence="10 11" key="1">
    <citation type="submission" date="2020-08" db="EMBL/GenBank/DDBJ databases">
        <title>Genomic Encyclopedia of Type Strains, Phase III (KMG-III): the genomes of soil and plant-associated and newly described type strains.</title>
        <authorList>
            <person name="Whitman W."/>
        </authorList>
    </citation>
    <scope>NUCLEOTIDE SEQUENCE [LARGE SCALE GENOMIC DNA]</scope>
    <source>
        <strain evidence="10 11">CECT 3302</strain>
    </source>
</reference>
<keyword evidence="11" id="KW-1185">Reference proteome</keyword>
<dbReference type="InterPro" id="IPR006091">
    <property type="entry name" value="Acyl-CoA_Oxase/DH_mid-dom"/>
</dbReference>
<evidence type="ECO:0000256" key="4">
    <source>
        <dbReference type="ARBA" id="ARBA00022827"/>
    </source>
</evidence>
<dbReference type="PANTHER" id="PTHR43884">
    <property type="entry name" value="ACYL-COA DEHYDROGENASE"/>
    <property type="match status" value="1"/>
</dbReference>
<dbReference type="InterPro" id="IPR013786">
    <property type="entry name" value="AcylCoA_DH/ox_N"/>
</dbReference>
<keyword evidence="4 6" id="KW-0274">FAD</keyword>
<dbReference type="SUPFAM" id="SSF47203">
    <property type="entry name" value="Acyl-CoA dehydrogenase C-terminal domain-like"/>
    <property type="match status" value="1"/>
</dbReference>
<evidence type="ECO:0000259" key="8">
    <source>
        <dbReference type="Pfam" id="PF02770"/>
    </source>
</evidence>
<feature type="domain" description="Acyl-CoA oxidase/dehydrogenase middle" evidence="8">
    <location>
        <begin position="123"/>
        <end position="194"/>
    </location>
</feature>
<protein>
    <submittedName>
        <fullName evidence="10">Alkylation response protein AidB-like acyl-CoA dehydrogenase</fullName>
    </submittedName>
</protein>
<dbReference type="Proteomes" id="UP000577707">
    <property type="component" value="Unassembled WGS sequence"/>
</dbReference>
<keyword evidence="5 6" id="KW-0560">Oxidoreductase</keyword>
<organism evidence="10 11">
    <name type="scientific">Nocardioides albus</name>
    <dbReference type="NCBI Taxonomy" id="1841"/>
    <lineage>
        <taxon>Bacteria</taxon>
        <taxon>Bacillati</taxon>
        <taxon>Actinomycetota</taxon>
        <taxon>Actinomycetes</taxon>
        <taxon>Propionibacteriales</taxon>
        <taxon>Nocardioidaceae</taxon>
        <taxon>Nocardioides</taxon>
    </lineage>
</organism>
<dbReference type="GO" id="GO:0003995">
    <property type="term" value="F:acyl-CoA dehydrogenase activity"/>
    <property type="evidence" value="ECO:0007669"/>
    <property type="project" value="TreeGrafter"/>
</dbReference>
<comment type="similarity">
    <text evidence="2 6">Belongs to the acyl-CoA dehydrogenase family.</text>
</comment>
<dbReference type="Gene3D" id="2.40.110.10">
    <property type="entry name" value="Butyryl-CoA Dehydrogenase, subunit A, domain 2"/>
    <property type="match status" value="1"/>
</dbReference>
<dbReference type="InterPro" id="IPR037069">
    <property type="entry name" value="AcylCoA_DH/ox_N_sf"/>
</dbReference>
<evidence type="ECO:0000259" key="9">
    <source>
        <dbReference type="Pfam" id="PF02771"/>
    </source>
</evidence>
<sequence>MRFSFTQEQDDLRHFVRDFLSTHAGQGQRQRISRDGYVFDPGLWRQLAEQLGLTGLTIDEEHGGSGAGTLEAAIVLEEMGREMYAGPYLSTFLGTHLLGLAPKEVQAELLPDVSSGSRILTVALREEQGSWEAPGTSTRAEATASGGWVLSGEKRFVTDVATATTLLVRARTVDGPAWFAVDQDTDGVEARAAEGLDLAREIGHLSLTRAPGRMVIAPADADAAHQHLLDSASVALAAELVGLAGACLDQSVAWSKDRDQFGRPIGSFQAVKHHCANTLVELETARMLARYAAFALGAGTPDASAAASMAKQAAADAAYQASGSNIQIHGGIGFTWEHHAHLYLRRAKADAALFEDAAAHRARVADLLHI</sequence>
<dbReference type="Gene3D" id="1.10.540.10">
    <property type="entry name" value="Acyl-CoA dehydrogenase/oxidase, N-terminal domain"/>
    <property type="match status" value="1"/>
</dbReference>
<name>A0A7W5F8J3_9ACTN</name>
<dbReference type="InterPro" id="IPR009075">
    <property type="entry name" value="AcylCo_DH/oxidase_C"/>
</dbReference>
<gene>
    <name evidence="10" type="ORF">FHS12_001938</name>
</gene>
<dbReference type="Pfam" id="PF02770">
    <property type="entry name" value="Acyl-CoA_dh_M"/>
    <property type="match status" value="1"/>
</dbReference>
<evidence type="ECO:0000256" key="5">
    <source>
        <dbReference type="ARBA" id="ARBA00023002"/>
    </source>
</evidence>
<dbReference type="InterPro" id="IPR046373">
    <property type="entry name" value="Acyl-CoA_Oxase/DH_mid-dom_sf"/>
</dbReference>
<evidence type="ECO:0000313" key="10">
    <source>
        <dbReference type="EMBL" id="MBB3088992.1"/>
    </source>
</evidence>
<dbReference type="RefSeq" id="WP_183544634.1">
    <property type="nucleotide sequence ID" value="NZ_BMQT01000002.1"/>
</dbReference>
<dbReference type="AlphaFoldDB" id="A0A7W5F8J3"/>
<dbReference type="EMBL" id="JACHXG010000004">
    <property type="protein sequence ID" value="MBB3088992.1"/>
    <property type="molecule type" value="Genomic_DNA"/>
</dbReference>
<feature type="domain" description="Acyl-CoA dehydrogenase/oxidase N-terminal" evidence="9">
    <location>
        <begin position="6"/>
        <end position="116"/>
    </location>
</feature>
<comment type="cofactor">
    <cofactor evidence="1 6">
        <name>FAD</name>
        <dbReference type="ChEBI" id="CHEBI:57692"/>
    </cofactor>
</comment>
<dbReference type="Pfam" id="PF00441">
    <property type="entry name" value="Acyl-CoA_dh_1"/>
    <property type="match status" value="1"/>
</dbReference>
<dbReference type="InterPro" id="IPR036250">
    <property type="entry name" value="AcylCo_DH-like_C"/>
</dbReference>
<evidence type="ECO:0000256" key="1">
    <source>
        <dbReference type="ARBA" id="ARBA00001974"/>
    </source>
</evidence>
<dbReference type="Gene3D" id="1.20.140.10">
    <property type="entry name" value="Butyryl-CoA Dehydrogenase, subunit A, domain 3"/>
    <property type="match status" value="1"/>
</dbReference>
<comment type="caution">
    <text evidence="10">The sequence shown here is derived from an EMBL/GenBank/DDBJ whole genome shotgun (WGS) entry which is preliminary data.</text>
</comment>
<keyword evidence="3 6" id="KW-0285">Flavoprotein</keyword>
<evidence type="ECO:0000256" key="3">
    <source>
        <dbReference type="ARBA" id="ARBA00022630"/>
    </source>
</evidence>
<evidence type="ECO:0000256" key="6">
    <source>
        <dbReference type="RuleBase" id="RU362125"/>
    </source>
</evidence>
<evidence type="ECO:0000259" key="7">
    <source>
        <dbReference type="Pfam" id="PF00441"/>
    </source>
</evidence>
<evidence type="ECO:0000313" key="11">
    <source>
        <dbReference type="Proteomes" id="UP000577707"/>
    </source>
</evidence>
<feature type="domain" description="Acyl-CoA dehydrogenase/oxidase C-terminal" evidence="7">
    <location>
        <begin position="229"/>
        <end position="351"/>
    </location>
</feature>
<accession>A0A7W5F8J3</accession>
<dbReference type="InterPro" id="IPR009100">
    <property type="entry name" value="AcylCoA_DH/oxidase_NM_dom_sf"/>
</dbReference>